<dbReference type="EMBL" id="CP044331">
    <property type="protein sequence ID" value="QGM98623.1"/>
    <property type="molecule type" value="Genomic_DNA"/>
</dbReference>
<dbReference type="InterPro" id="IPR052763">
    <property type="entry name" value="DnaJ_C4"/>
</dbReference>
<dbReference type="PRINTS" id="PR00625">
    <property type="entry name" value="JDOMAIN"/>
</dbReference>
<feature type="transmembrane region" description="Helical" evidence="1">
    <location>
        <begin position="89"/>
        <end position="106"/>
    </location>
</feature>
<keyword evidence="4" id="KW-1185">Reference proteome</keyword>
<evidence type="ECO:0000256" key="1">
    <source>
        <dbReference type="SAM" id="Phobius"/>
    </source>
</evidence>
<dbReference type="SMART" id="SM00271">
    <property type="entry name" value="DnaJ"/>
    <property type="match status" value="1"/>
</dbReference>
<dbReference type="Pfam" id="PF00226">
    <property type="entry name" value="DnaJ"/>
    <property type="match status" value="1"/>
</dbReference>
<dbReference type="PANTHER" id="PTHR44825">
    <property type="match status" value="1"/>
</dbReference>
<dbReference type="Proteomes" id="UP000422569">
    <property type="component" value="Chromosome"/>
</dbReference>
<dbReference type="KEGG" id="mpar:F7D14_14810"/>
<dbReference type="InterPro" id="IPR001623">
    <property type="entry name" value="DnaJ_domain"/>
</dbReference>
<keyword evidence="1" id="KW-1133">Transmembrane helix</keyword>
<dbReference type="PROSITE" id="PS50076">
    <property type="entry name" value="DNAJ_2"/>
    <property type="match status" value="1"/>
</dbReference>
<dbReference type="SUPFAM" id="SSF46565">
    <property type="entry name" value="Chaperone J-domain"/>
    <property type="match status" value="1"/>
</dbReference>
<feature type="transmembrane region" description="Helical" evidence="1">
    <location>
        <begin position="144"/>
        <end position="161"/>
    </location>
</feature>
<evidence type="ECO:0000313" key="4">
    <source>
        <dbReference type="Proteomes" id="UP000422569"/>
    </source>
</evidence>
<dbReference type="AlphaFoldDB" id="A0A6B8MBF4"/>
<feature type="domain" description="J" evidence="2">
    <location>
        <begin position="3"/>
        <end position="64"/>
    </location>
</feature>
<dbReference type="InterPro" id="IPR036869">
    <property type="entry name" value="J_dom_sf"/>
</dbReference>
<evidence type="ECO:0000259" key="2">
    <source>
        <dbReference type="PROSITE" id="PS50076"/>
    </source>
</evidence>
<name>A0A6B8MBF4_9HYPH</name>
<keyword evidence="1" id="KW-0812">Transmembrane</keyword>
<dbReference type="RefSeq" id="WP_051001093.1">
    <property type="nucleotide sequence ID" value="NZ_CP044331.1"/>
</dbReference>
<reference evidence="3 4" key="1">
    <citation type="submission" date="2019-09" db="EMBL/GenBank/DDBJ databases">
        <title>Isolation and complete genome sequencing of Methylocystis species.</title>
        <authorList>
            <person name="Rumah B.L."/>
            <person name="Stead C.E."/>
            <person name="Stevens B.C."/>
            <person name="Minton N.P."/>
            <person name="Grosse-Honebrink A."/>
            <person name="Zhang Y."/>
        </authorList>
    </citation>
    <scope>NUCLEOTIDE SEQUENCE [LARGE SCALE GENOMIC DNA]</scope>
    <source>
        <strain evidence="3 4">BRCS2</strain>
    </source>
</reference>
<organism evidence="3 4">
    <name type="scientific">Methylocystis parvus</name>
    <dbReference type="NCBI Taxonomy" id="134"/>
    <lineage>
        <taxon>Bacteria</taxon>
        <taxon>Pseudomonadati</taxon>
        <taxon>Pseudomonadota</taxon>
        <taxon>Alphaproteobacteria</taxon>
        <taxon>Hyphomicrobiales</taxon>
        <taxon>Methylocystaceae</taxon>
        <taxon>Methylocystis</taxon>
    </lineage>
</organism>
<dbReference type="PROSITE" id="PS00636">
    <property type="entry name" value="DNAJ_1"/>
    <property type="match status" value="1"/>
</dbReference>
<feature type="transmembrane region" description="Helical" evidence="1">
    <location>
        <begin position="167"/>
        <end position="187"/>
    </location>
</feature>
<keyword evidence="1" id="KW-0472">Membrane</keyword>
<feature type="transmembrane region" description="Helical" evidence="1">
    <location>
        <begin position="118"/>
        <end position="137"/>
    </location>
</feature>
<dbReference type="CDD" id="cd06257">
    <property type="entry name" value="DnaJ"/>
    <property type="match status" value="1"/>
</dbReference>
<sequence length="199" mass="22933">MRSHYEVLGVKEDAGAREINAAYRRLAKKHHPDKGGDPASFQRVTEAYNVLKNRPVREAYDFEHKFESFLHKSNRRTLRQRIGDFLRRRAFAILSVFAFFSGILLLDWGDGINEDFNPVLLGAGCGSILLSMGFYANRRRLYEGLFDALLRAVFSILLFLFDVAMRVYLILVVAFSAVALLALLNWIKKNYLHLLPHHF</sequence>
<gene>
    <name evidence="3" type="ORF">F7D14_14810</name>
</gene>
<evidence type="ECO:0000313" key="3">
    <source>
        <dbReference type="EMBL" id="QGM98623.1"/>
    </source>
</evidence>
<proteinExistence type="predicted"/>
<dbReference type="PANTHER" id="PTHR44825:SF1">
    <property type="entry name" value="DNAJ HOMOLOG SUBFAMILY C MEMBER 4"/>
    <property type="match status" value="1"/>
</dbReference>
<accession>A0A6B8MBF4</accession>
<dbReference type="Gene3D" id="1.10.287.110">
    <property type="entry name" value="DnaJ domain"/>
    <property type="match status" value="1"/>
</dbReference>
<protein>
    <submittedName>
        <fullName evidence="3">J domain-containing protein</fullName>
    </submittedName>
</protein>
<dbReference type="InterPro" id="IPR018253">
    <property type="entry name" value="DnaJ_domain_CS"/>
</dbReference>